<dbReference type="EMBL" id="PVWO01000680">
    <property type="protein sequence ID" value="PSB40604.1"/>
    <property type="molecule type" value="Genomic_DNA"/>
</dbReference>
<reference evidence="1 2" key="1">
    <citation type="submission" date="2018-03" db="EMBL/GenBank/DDBJ databases">
        <title>The ancient ancestry and fast evolution of plastids.</title>
        <authorList>
            <person name="Moore K.R."/>
            <person name="Magnabosco C."/>
            <person name="Momper L."/>
            <person name="Gold D.A."/>
            <person name="Bosak T."/>
            <person name="Fournier G.P."/>
        </authorList>
    </citation>
    <scope>NUCLEOTIDE SEQUENCE [LARGE SCALE GENOMIC DNA]</scope>
    <source>
        <strain evidence="1 2">CCALA 037</strain>
    </source>
</reference>
<dbReference type="Proteomes" id="UP000238937">
    <property type="component" value="Unassembled WGS sequence"/>
</dbReference>
<name>A0A2T1F6M3_9CYAN</name>
<accession>A0A2T1F6M3</accession>
<proteinExistence type="predicted"/>
<sequence>MANCAGAWSTGAWSTGAWSAGTDDLSGHKITPRADILILISAYNLQLGRESRGQTSERAKTY</sequence>
<organism evidence="1 2">
    <name type="scientific">Chamaesiphon polymorphus CCALA 037</name>
    <dbReference type="NCBI Taxonomy" id="2107692"/>
    <lineage>
        <taxon>Bacteria</taxon>
        <taxon>Bacillati</taxon>
        <taxon>Cyanobacteriota</taxon>
        <taxon>Cyanophyceae</taxon>
        <taxon>Gomontiellales</taxon>
        <taxon>Chamaesiphonaceae</taxon>
        <taxon>Chamaesiphon</taxon>
    </lineage>
</organism>
<gene>
    <name evidence="1" type="ORF">C7B77_28160</name>
</gene>
<dbReference type="AlphaFoldDB" id="A0A2T1F6M3"/>
<evidence type="ECO:0000313" key="2">
    <source>
        <dbReference type="Proteomes" id="UP000238937"/>
    </source>
</evidence>
<comment type="caution">
    <text evidence="1">The sequence shown here is derived from an EMBL/GenBank/DDBJ whole genome shotgun (WGS) entry which is preliminary data.</text>
</comment>
<evidence type="ECO:0000313" key="1">
    <source>
        <dbReference type="EMBL" id="PSB40604.1"/>
    </source>
</evidence>
<keyword evidence="2" id="KW-1185">Reference proteome</keyword>
<protein>
    <submittedName>
        <fullName evidence="1">Uncharacterized protein</fullName>
    </submittedName>
</protein>